<dbReference type="EMBL" id="JARAOO010000011">
    <property type="protein sequence ID" value="KAJ7951820.1"/>
    <property type="molecule type" value="Genomic_DNA"/>
</dbReference>
<accession>A0AAD7PE67</accession>
<evidence type="ECO:0000259" key="9">
    <source>
        <dbReference type="Pfam" id="PF23559"/>
    </source>
</evidence>
<dbReference type="Gene3D" id="3.80.10.10">
    <property type="entry name" value="Ribonuclease Inhibitor"/>
    <property type="match status" value="1"/>
</dbReference>
<keyword evidence="3" id="KW-0677">Repeat</keyword>
<organism evidence="11 12">
    <name type="scientific">Quillaja saponaria</name>
    <name type="common">Soap bark tree</name>
    <dbReference type="NCBI Taxonomy" id="32244"/>
    <lineage>
        <taxon>Eukaryota</taxon>
        <taxon>Viridiplantae</taxon>
        <taxon>Streptophyta</taxon>
        <taxon>Embryophyta</taxon>
        <taxon>Tracheophyta</taxon>
        <taxon>Spermatophyta</taxon>
        <taxon>Magnoliopsida</taxon>
        <taxon>eudicotyledons</taxon>
        <taxon>Gunneridae</taxon>
        <taxon>Pentapetalae</taxon>
        <taxon>rosids</taxon>
        <taxon>fabids</taxon>
        <taxon>Fabales</taxon>
        <taxon>Quillajaceae</taxon>
        <taxon>Quillaja</taxon>
    </lineage>
</organism>
<evidence type="ECO:0000256" key="2">
    <source>
        <dbReference type="ARBA" id="ARBA00022614"/>
    </source>
</evidence>
<evidence type="ECO:0000313" key="12">
    <source>
        <dbReference type="Proteomes" id="UP001163823"/>
    </source>
</evidence>
<dbReference type="PANTHER" id="PTHR33463:SF220">
    <property type="entry name" value="NB-ARC DOMAIN-CONTAINING PROTEIN"/>
    <property type="match status" value="1"/>
</dbReference>
<evidence type="ECO:0000256" key="4">
    <source>
        <dbReference type="ARBA" id="ARBA00022741"/>
    </source>
</evidence>
<dbReference type="InterPro" id="IPR036388">
    <property type="entry name" value="WH-like_DNA-bd_sf"/>
</dbReference>
<dbReference type="SUPFAM" id="SSF52540">
    <property type="entry name" value="P-loop containing nucleoside triphosphate hydrolases"/>
    <property type="match status" value="1"/>
</dbReference>
<evidence type="ECO:0000259" key="8">
    <source>
        <dbReference type="Pfam" id="PF00931"/>
    </source>
</evidence>
<dbReference type="SUPFAM" id="SSF52058">
    <property type="entry name" value="L domain-like"/>
    <property type="match status" value="1"/>
</dbReference>
<protein>
    <submittedName>
        <fullName evidence="11">Disease resistance protein</fullName>
    </submittedName>
</protein>
<dbReference type="Pfam" id="PF00931">
    <property type="entry name" value="NB-ARC"/>
    <property type="match status" value="1"/>
</dbReference>
<comment type="caution">
    <text evidence="11">The sequence shown here is derived from an EMBL/GenBank/DDBJ whole genome shotgun (WGS) entry which is preliminary data.</text>
</comment>
<feature type="coiled-coil region" evidence="7">
    <location>
        <begin position="75"/>
        <end position="109"/>
    </location>
</feature>
<reference evidence="11" key="1">
    <citation type="journal article" date="2023" name="Science">
        <title>Elucidation of the pathway for biosynthesis of saponin adjuvants from the soapbark tree.</title>
        <authorList>
            <person name="Reed J."/>
            <person name="Orme A."/>
            <person name="El-Demerdash A."/>
            <person name="Owen C."/>
            <person name="Martin L.B.B."/>
            <person name="Misra R.C."/>
            <person name="Kikuchi S."/>
            <person name="Rejzek M."/>
            <person name="Martin A.C."/>
            <person name="Harkess A."/>
            <person name="Leebens-Mack J."/>
            <person name="Louveau T."/>
            <person name="Stephenson M.J."/>
            <person name="Osbourn A."/>
        </authorList>
    </citation>
    <scope>NUCLEOTIDE SEQUENCE</scope>
    <source>
        <strain evidence="11">S10</strain>
    </source>
</reference>
<feature type="domain" description="Disease resistance protein winged helix" evidence="9">
    <location>
        <begin position="467"/>
        <end position="533"/>
    </location>
</feature>
<dbReference type="InterPro" id="IPR055414">
    <property type="entry name" value="LRR_R13L4/SHOC2-like"/>
</dbReference>
<feature type="domain" description="NB-ARC" evidence="8">
    <location>
        <begin position="221"/>
        <end position="380"/>
    </location>
</feature>
<evidence type="ECO:0000256" key="7">
    <source>
        <dbReference type="SAM" id="Coils"/>
    </source>
</evidence>
<dbReference type="FunFam" id="1.10.8.430:FF:000003">
    <property type="entry name" value="Probable disease resistance protein At5g66910"/>
    <property type="match status" value="1"/>
</dbReference>
<dbReference type="InterPro" id="IPR027417">
    <property type="entry name" value="P-loop_NTPase"/>
</dbReference>
<dbReference type="PRINTS" id="PR00364">
    <property type="entry name" value="DISEASERSIST"/>
</dbReference>
<gene>
    <name evidence="11" type="ORF">O6P43_027808</name>
</gene>
<evidence type="ECO:0000256" key="3">
    <source>
        <dbReference type="ARBA" id="ARBA00022737"/>
    </source>
</evidence>
<dbReference type="FunFam" id="1.10.10.10:FF:000322">
    <property type="entry name" value="Probable disease resistance protein At1g63360"/>
    <property type="match status" value="1"/>
</dbReference>
<proteinExistence type="inferred from homology"/>
<dbReference type="FunFam" id="3.40.50.300:FF:001091">
    <property type="entry name" value="Probable disease resistance protein At1g61300"/>
    <property type="match status" value="1"/>
</dbReference>
<dbReference type="Proteomes" id="UP001163823">
    <property type="component" value="Chromosome 11"/>
</dbReference>
<keyword evidence="12" id="KW-1185">Reference proteome</keyword>
<dbReference type="InterPro" id="IPR002182">
    <property type="entry name" value="NB-ARC"/>
</dbReference>
<evidence type="ECO:0000259" key="10">
    <source>
        <dbReference type="Pfam" id="PF23598"/>
    </source>
</evidence>
<keyword evidence="4" id="KW-0547">Nucleotide-binding</keyword>
<keyword evidence="6" id="KW-0067">ATP-binding</keyword>
<dbReference type="Gene3D" id="3.40.50.300">
    <property type="entry name" value="P-loop containing nucleotide triphosphate hydrolases"/>
    <property type="match status" value="1"/>
</dbReference>
<evidence type="ECO:0000313" key="11">
    <source>
        <dbReference type="EMBL" id="KAJ7951822.1"/>
    </source>
</evidence>
<dbReference type="InterPro" id="IPR032675">
    <property type="entry name" value="LRR_dom_sf"/>
</dbReference>
<dbReference type="EMBL" id="JARAOO010000011">
    <property type="protein sequence ID" value="KAJ7951821.1"/>
    <property type="molecule type" value="Genomic_DNA"/>
</dbReference>
<dbReference type="PANTHER" id="PTHR33463">
    <property type="entry name" value="NB-ARC DOMAIN-CONTAINING PROTEIN-RELATED"/>
    <property type="match status" value="1"/>
</dbReference>
<dbReference type="EMBL" id="JARAOO010000011">
    <property type="protein sequence ID" value="KAJ7951822.1"/>
    <property type="molecule type" value="Genomic_DNA"/>
</dbReference>
<sequence>MYIALQEGSRNNYFPSESPTTTHNCHCFYFFLFVVLPAEFSSLVSRYSTVMEICGAILETFTRLWDCTATRIGYIRNLENNLTSLKDTRDHLRSIYKDVNAEVEIAEKQQYVSRTNEVSDWLAKVEAKEKEVDLLLQKGEHATQDRCLGNFCPRRYSRSTYKLAKSLPSKIGEVKSLIDRKRDCNVVACNMPYQHAPPEVLPLGVTVGLESSFDKLCSCFEDASVRIIGLYGMGGVGKTTLLKKFNNDFLAMKTRDFDVVIWALVSQEANVVKLQEVIWNSLPAYDEKWLQKDFEQRAVLLFNTMKKKKFVLLLDDVWKRLDLLKLGVPPPDGENESKVIFTTRSEEVCGSMGAHRLIKVQCLTKKKAFKLFQEKVGEVTLNSHPSIPHLAEEVAEECKGLPLALITVGRAMANKKDPKQWKRAIQILKSYPSKVSGMVDEVFLLLQFSYENLPTAIHKICFLYCSLFREDHNIRIDELIELWIGEGFLDEFGDTYEARYEGEDIINYLKLACLLENGDSEDCVKMHDVLRDMSLWVACEHGSSSKFAIFNEDYSLSKWKEAERISLWNSSDWHSRLKDLYEQPFSTRVLTMIVRDAMLQKFSDGFFRIGQVIKVLDLSHNSKLMELPPGIGELVCLQYLNLSYTRIKTLPVELQKLKSLRCLLLNSTYSLIIPRMVLSNLVSLQLFSRLNSESSGESSDESDRSLVLEELKCLEHVNDLSIGLSNVEALRILLTSAKLQKCINHLMLVYFSDAPLLYNSKHSKQIYYSNLRHLIVSSCKIRDLRWLAHAPCLQSLVIRYCYSLEEVIVEDLGAGEIQRVNGNTFASLETLELVNLNRLRSICTHALRFPCLKKVVVLHCPALEKLPFDSDSAKNSLEHIIGDYEWWVGLQWEDNSTEDIFWSKFQRT</sequence>
<evidence type="ECO:0000256" key="6">
    <source>
        <dbReference type="ARBA" id="ARBA00022840"/>
    </source>
</evidence>
<evidence type="ECO:0000256" key="5">
    <source>
        <dbReference type="ARBA" id="ARBA00022821"/>
    </source>
</evidence>
<dbReference type="InterPro" id="IPR042197">
    <property type="entry name" value="Apaf_helical"/>
</dbReference>
<dbReference type="Pfam" id="PF23598">
    <property type="entry name" value="LRR_14"/>
    <property type="match status" value="1"/>
</dbReference>
<keyword evidence="5" id="KW-0611">Plant defense</keyword>
<dbReference type="AlphaFoldDB" id="A0AAD7PE67"/>
<dbReference type="GO" id="GO:0006952">
    <property type="term" value="P:defense response"/>
    <property type="evidence" value="ECO:0007669"/>
    <property type="project" value="UniProtKB-KW"/>
</dbReference>
<feature type="domain" description="Disease resistance R13L4/SHOC-2-like LRR" evidence="10">
    <location>
        <begin position="614"/>
        <end position="858"/>
    </location>
</feature>
<dbReference type="KEGG" id="qsa:O6P43_027808"/>
<keyword evidence="7" id="KW-0175">Coiled coil</keyword>
<dbReference type="GO" id="GO:0043531">
    <property type="term" value="F:ADP binding"/>
    <property type="evidence" value="ECO:0007669"/>
    <property type="project" value="InterPro"/>
</dbReference>
<dbReference type="Gene3D" id="1.10.8.430">
    <property type="entry name" value="Helical domain of apoptotic protease-activating factors"/>
    <property type="match status" value="1"/>
</dbReference>
<dbReference type="InterPro" id="IPR058922">
    <property type="entry name" value="WHD_DRP"/>
</dbReference>
<dbReference type="GO" id="GO:0005524">
    <property type="term" value="F:ATP binding"/>
    <property type="evidence" value="ECO:0007669"/>
    <property type="project" value="UniProtKB-KW"/>
</dbReference>
<dbReference type="Gene3D" id="1.10.10.10">
    <property type="entry name" value="Winged helix-like DNA-binding domain superfamily/Winged helix DNA-binding domain"/>
    <property type="match status" value="1"/>
</dbReference>
<comment type="similarity">
    <text evidence="1">Belongs to the disease resistance NB-LRR family.</text>
</comment>
<dbReference type="InterPro" id="IPR050905">
    <property type="entry name" value="Plant_NBS-LRR"/>
</dbReference>
<evidence type="ECO:0000256" key="1">
    <source>
        <dbReference type="ARBA" id="ARBA00008894"/>
    </source>
</evidence>
<dbReference type="Pfam" id="PF23559">
    <property type="entry name" value="WHD_DRP"/>
    <property type="match status" value="1"/>
</dbReference>
<keyword evidence="2" id="KW-0433">Leucine-rich repeat</keyword>
<name>A0AAD7PE67_QUISA</name>